<comment type="similarity">
    <text evidence="8">Belongs to the TRAP transporter small permease family.</text>
</comment>
<dbReference type="EMBL" id="JPVN01000015">
    <property type="protein sequence ID" value="KGR77895.1"/>
    <property type="molecule type" value="Genomic_DNA"/>
</dbReference>
<evidence type="ECO:0000256" key="6">
    <source>
        <dbReference type="ARBA" id="ARBA00022989"/>
    </source>
</evidence>
<evidence type="ECO:0000256" key="3">
    <source>
        <dbReference type="ARBA" id="ARBA00022475"/>
    </source>
</evidence>
<gene>
    <name evidence="11" type="ORF">CD29_13480</name>
</gene>
<feature type="transmembrane region" description="Helical" evidence="9">
    <location>
        <begin position="14"/>
        <end position="34"/>
    </location>
</feature>
<keyword evidence="6 9" id="KW-1133">Transmembrane helix</keyword>
<organism evidence="11 12">
    <name type="scientific">Ureibacillus manganicus DSM 26584</name>
    <dbReference type="NCBI Taxonomy" id="1384049"/>
    <lineage>
        <taxon>Bacteria</taxon>
        <taxon>Bacillati</taxon>
        <taxon>Bacillota</taxon>
        <taxon>Bacilli</taxon>
        <taxon>Bacillales</taxon>
        <taxon>Caryophanaceae</taxon>
        <taxon>Ureibacillus</taxon>
    </lineage>
</organism>
<feature type="domain" description="Tripartite ATP-independent periplasmic transporters DctQ component" evidence="10">
    <location>
        <begin position="26"/>
        <end position="157"/>
    </location>
</feature>
<name>A0A0A3I331_9BACL</name>
<evidence type="ECO:0000256" key="9">
    <source>
        <dbReference type="SAM" id="Phobius"/>
    </source>
</evidence>
<evidence type="ECO:0000256" key="7">
    <source>
        <dbReference type="ARBA" id="ARBA00023136"/>
    </source>
</evidence>
<dbReference type="Pfam" id="PF04290">
    <property type="entry name" value="DctQ"/>
    <property type="match status" value="1"/>
</dbReference>
<evidence type="ECO:0000256" key="5">
    <source>
        <dbReference type="ARBA" id="ARBA00022692"/>
    </source>
</evidence>
<keyword evidence="7 9" id="KW-0472">Membrane</keyword>
<evidence type="ECO:0000313" key="11">
    <source>
        <dbReference type="EMBL" id="KGR77895.1"/>
    </source>
</evidence>
<proteinExistence type="inferred from homology"/>
<accession>A0A0A3I331</accession>
<evidence type="ECO:0000256" key="4">
    <source>
        <dbReference type="ARBA" id="ARBA00022519"/>
    </source>
</evidence>
<dbReference type="InterPro" id="IPR055348">
    <property type="entry name" value="DctQ"/>
</dbReference>
<dbReference type="Proteomes" id="UP000030416">
    <property type="component" value="Unassembled WGS sequence"/>
</dbReference>
<evidence type="ECO:0000256" key="8">
    <source>
        <dbReference type="ARBA" id="ARBA00038436"/>
    </source>
</evidence>
<comment type="subcellular location">
    <subcellularLocation>
        <location evidence="1">Cell inner membrane</location>
        <topology evidence="1">Multi-pass membrane protein</topology>
    </subcellularLocation>
</comment>
<keyword evidence="2" id="KW-0813">Transport</keyword>
<dbReference type="GO" id="GO:0005886">
    <property type="term" value="C:plasma membrane"/>
    <property type="evidence" value="ECO:0007669"/>
    <property type="project" value="UniProtKB-SubCell"/>
</dbReference>
<feature type="transmembrane region" description="Helical" evidence="9">
    <location>
        <begin position="93"/>
        <end position="111"/>
    </location>
</feature>
<dbReference type="RefSeq" id="WP_036187555.1">
    <property type="nucleotide sequence ID" value="NZ_AVDA01000015.1"/>
</dbReference>
<dbReference type="AlphaFoldDB" id="A0A0A3I331"/>
<evidence type="ECO:0000256" key="1">
    <source>
        <dbReference type="ARBA" id="ARBA00004429"/>
    </source>
</evidence>
<reference evidence="11 12" key="1">
    <citation type="submission" date="2014-02" db="EMBL/GenBank/DDBJ databases">
        <title>Draft genome sequence of Lysinibacillus manganicus DSM 26584T.</title>
        <authorList>
            <person name="Zhang F."/>
            <person name="Wang G."/>
            <person name="Zhang L."/>
        </authorList>
    </citation>
    <scope>NUCLEOTIDE SEQUENCE [LARGE SCALE GENOMIC DNA]</scope>
    <source>
        <strain evidence="11 12">DSM 26584</strain>
    </source>
</reference>
<comment type="caution">
    <text evidence="11">The sequence shown here is derived from an EMBL/GenBank/DDBJ whole genome shotgun (WGS) entry which is preliminary data.</text>
</comment>
<evidence type="ECO:0000256" key="2">
    <source>
        <dbReference type="ARBA" id="ARBA00022448"/>
    </source>
</evidence>
<feature type="transmembrane region" description="Helical" evidence="9">
    <location>
        <begin position="54"/>
        <end position="73"/>
    </location>
</feature>
<evidence type="ECO:0000313" key="12">
    <source>
        <dbReference type="Proteomes" id="UP000030416"/>
    </source>
</evidence>
<dbReference type="InterPro" id="IPR007387">
    <property type="entry name" value="TRAP_DctQ"/>
</dbReference>
<feature type="transmembrane region" description="Helical" evidence="9">
    <location>
        <begin position="131"/>
        <end position="153"/>
    </location>
</feature>
<keyword evidence="4" id="KW-0997">Cell inner membrane</keyword>
<dbReference type="eggNOG" id="COG4665">
    <property type="taxonomic scope" value="Bacteria"/>
</dbReference>
<keyword evidence="3" id="KW-1003">Cell membrane</keyword>
<keyword evidence="12" id="KW-1185">Reference proteome</keyword>
<sequence length="170" mass="19347">MKVLFKTTHICREVCKYISCFGVLAMMILITADVFRRNVFETPIPGVYEITENFLMPLVIFPALGYTYWVGILPRLTELIAKAPQKFKVFHHYLLLVIDAAVFSLLTYYGLQFALSGFNIGMSIPVAGVLVPIWPIYFLVPLGFFFVVVEVLLRFIKKDEDIASNNEIGI</sequence>
<keyword evidence="5 9" id="KW-0812">Transmembrane</keyword>
<dbReference type="STRING" id="1384049.CD29_13480"/>
<dbReference type="OrthoDB" id="2426391at2"/>
<evidence type="ECO:0000259" key="10">
    <source>
        <dbReference type="Pfam" id="PF04290"/>
    </source>
</evidence>
<dbReference type="PANTHER" id="PTHR35011">
    <property type="entry name" value="2,3-DIKETO-L-GULONATE TRAP TRANSPORTER SMALL PERMEASE PROTEIN YIAM"/>
    <property type="match status" value="1"/>
</dbReference>
<protein>
    <recommendedName>
        <fullName evidence="10">Tripartite ATP-independent periplasmic transporters DctQ component domain-containing protein</fullName>
    </recommendedName>
</protein>